<dbReference type="InterPro" id="IPR000095">
    <property type="entry name" value="CRIB_dom"/>
</dbReference>
<comment type="catalytic activity">
    <reaction evidence="11">
        <text>L-threonyl-[protein] + ATP = O-phospho-L-threonyl-[protein] + ADP + H(+)</text>
        <dbReference type="Rhea" id="RHEA:46608"/>
        <dbReference type="Rhea" id="RHEA-COMP:11060"/>
        <dbReference type="Rhea" id="RHEA-COMP:11605"/>
        <dbReference type="ChEBI" id="CHEBI:15378"/>
        <dbReference type="ChEBI" id="CHEBI:30013"/>
        <dbReference type="ChEBI" id="CHEBI:30616"/>
        <dbReference type="ChEBI" id="CHEBI:61977"/>
        <dbReference type="ChEBI" id="CHEBI:456216"/>
        <dbReference type="EC" id="2.7.11.1"/>
    </reaction>
</comment>
<feature type="compositionally biased region" description="Polar residues" evidence="14">
    <location>
        <begin position="350"/>
        <end position="361"/>
    </location>
</feature>
<evidence type="ECO:0000256" key="5">
    <source>
        <dbReference type="ARBA" id="ARBA00022679"/>
    </source>
</evidence>
<feature type="compositionally biased region" description="Pro residues" evidence="14">
    <location>
        <begin position="250"/>
        <end position="261"/>
    </location>
</feature>
<evidence type="ECO:0000256" key="8">
    <source>
        <dbReference type="ARBA" id="ARBA00022777"/>
    </source>
</evidence>
<organism evidence="16">
    <name type="scientific">Hordeum vulgare subsp. vulgare</name>
    <name type="common">Domesticated barley</name>
    <dbReference type="NCBI Taxonomy" id="112509"/>
    <lineage>
        <taxon>Eukaryota</taxon>
        <taxon>Viridiplantae</taxon>
        <taxon>Streptophyta</taxon>
        <taxon>Embryophyta</taxon>
        <taxon>Tracheophyta</taxon>
        <taxon>Spermatophyta</taxon>
        <taxon>Magnoliopsida</taxon>
        <taxon>Liliopsida</taxon>
        <taxon>Poales</taxon>
        <taxon>Poaceae</taxon>
        <taxon>BOP clade</taxon>
        <taxon>Pooideae</taxon>
        <taxon>Triticodae</taxon>
        <taxon>Triticeae</taxon>
        <taxon>Hordeinae</taxon>
        <taxon>Hordeum</taxon>
    </lineage>
</organism>
<keyword evidence="4" id="KW-0723">Serine/threonine-protein kinase</keyword>
<dbReference type="GO" id="GO:0004674">
    <property type="term" value="F:protein serine/threonine kinase activity"/>
    <property type="evidence" value="ECO:0007669"/>
    <property type="project" value="UniProtKB-KW"/>
</dbReference>
<dbReference type="InterPro" id="IPR000719">
    <property type="entry name" value="Prot_kinase_dom"/>
</dbReference>
<evidence type="ECO:0000256" key="2">
    <source>
        <dbReference type="ARBA" id="ARBA00008874"/>
    </source>
</evidence>
<dbReference type="InterPro" id="IPR011009">
    <property type="entry name" value="Kinase-like_dom_sf"/>
</dbReference>
<evidence type="ECO:0000256" key="13">
    <source>
        <dbReference type="PROSITE-ProRule" id="PRU10141"/>
    </source>
</evidence>
<dbReference type="CDD" id="cd01093">
    <property type="entry name" value="CRIB_PAK_like"/>
    <property type="match status" value="1"/>
</dbReference>
<feature type="region of interest" description="Disordered" evidence="14">
    <location>
        <begin position="168"/>
        <end position="392"/>
    </location>
</feature>
<dbReference type="Pfam" id="PF00786">
    <property type="entry name" value="PBD"/>
    <property type="match status" value="1"/>
</dbReference>
<keyword evidence="8" id="KW-0418">Kinase</keyword>
<evidence type="ECO:0000256" key="7">
    <source>
        <dbReference type="ARBA" id="ARBA00022741"/>
    </source>
</evidence>
<keyword evidence="6" id="KW-0479">Metal-binding</keyword>
<dbReference type="PANTHER" id="PTHR45832:SF22">
    <property type="entry name" value="SERINE_THREONINE-PROTEIN KINASE SAMKA-RELATED"/>
    <property type="match status" value="1"/>
</dbReference>
<comment type="cofactor">
    <cofactor evidence="1">
        <name>Mg(2+)</name>
        <dbReference type="ChEBI" id="CHEBI:18420"/>
    </cofactor>
</comment>
<protein>
    <recommendedName>
        <fullName evidence="3">non-specific serine/threonine protein kinase</fullName>
        <ecNumber evidence="3">2.7.11.1</ecNumber>
    </recommendedName>
</protein>
<evidence type="ECO:0000256" key="4">
    <source>
        <dbReference type="ARBA" id="ARBA00022527"/>
    </source>
</evidence>
<dbReference type="PROSITE" id="PS00108">
    <property type="entry name" value="PROTEIN_KINASE_ST"/>
    <property type="match status" value="1"/>
</dbReference>
<dbReference type="InterPro" id="IPR051931">
    <property type="entry name" value="PAK3-like"/>
</dbReference>
<comment type="similarity">
    <text evidence="2">Belongs to the protein kinase superfamily. STE Ser/Thr protein kinase family. STE20 subfamily.</text>
</comment>
<feature type="region of interest" description="Disordered" evidence="14">
    <location>
        <begin position="27"/>
        <end position="75"/>
    </location>
</feature>
<keyword evidence="9 13" id="KW-0067">ATP-binding</keyword>
<dbReference type="EMBL" id="AK362701">
    <property type="protein sequence ID" value="BAJ93905.1"/>
    <property type="molecule type" value="mRNA"/>
</dbReference>
<dbReference type="InterPro" id="IPR033923">
    <property type="entry name" value="PAK_BD"/>
</dbReference>
<sequence>MTSPPPAQGKGLSTEEEVKAKALLHQLMVGDKKPSAADSGITSDDEGAPRKETGGSAVTKTKESKHVKKGSSGLFGGLKKLKSSIQDLAGRQDEPEEATHEIVISGPTDVKREMHIGYNPKTRQFEGLPAEWRSLLDNSNISREDQESNPDTVLEVLEFHQKLQAGKLLDTGITTAGRPMSPGPQRATSPEMQRQLSPTSLSRSSAPGSPVPKKSLPPVPQKKPAASGGHDDAPASTSSRSSESGAAPRVPHPPKGPPPSSPLATSVTTAADLTPPPPPPRTDKIQEGHSSPAPDEAAPIPPPRDYVHTASQDPPLPATPTVTAPTTPTSGQKLPPPIPEKPKDFVRRSTMPSQLPASITNAAPEHKLKTEVRAPTPTRPSPEPSKPPEVTPLAIPQRAVSLDEIVTHEDPLPIYADLEKIGQGASGAVFVAVDVRTKYHVAIKQMVVKQQVKKDVIVNEICIMKASRHPNIINFIDSYLVDGTLWVVMEYVDGGSLTDVIETNPEISEPLISSITKEVLKGVEYLHSRPNPIIHRDIKSDNILIGLDGRVKITDFGYGAQLTLERDKRTSVIGTTYWMAPEVIKSKRYDTKADVWSIGIMAIEMVEGEPPYMEESMLRALFLIASKGRPEFHRPDLMSEDLKDFIDQCTKYEAEDRPTTSMLLKHPYIQRACDVKEVIPLVKIAKANAEKQFY</sequence>
<dbReference type="EC" id="2.7.11.1" evidence="3"/>
<feature type="compositionally biased region" description="Polar residues" evidence="14">
    <location>
        <begin position="186"/>
        <end position="206"/>
    </location>
</feature>
<evidence type="ECO:0000256" key="11">
    <source>
        <dbReference type="ARBA" id="ARBA00047899"/>
    </source>
</evidence>
<dbReference type="SMART" id="SM00285">
    <property type="entry name" value="PBD"/>
    <property type="match status" value="1"/>
</dbReference>
<evidence type="ECO:0000256" key="14">
    <source>
        <dbReference type="SAM" id="MobiDB-lite"/>
    </source>
</evidence>
<feature type="compositionally biased region" description="Low complexity" evidence="14">
    <location>
        <begin position="319"/>
        <end position="329"/>
    </location>
</feature>
<keyword evidence="10" id="KW-0460">Magnesium</keyword>
<evidence type="ECO:0000256" key="1">
    <source>
        <dbReference type="ARBA" id="ARBA00001946"/>
    </source>
</evidence>
<evidence type="ECO:0000256" key="9">
    <source>
        <dbReference type="ARBA" id="ARBA00022840"/>
    </source>
</evidence>
<dbReference type="SUPFAM" id="SSF56112">
    <property type="entry name" value="Protein kinase-like (PK-like)"/>
    <property type="match status" value="1"/>
</dbReference>
<evidence type="ECO:0000256" key="10">
    <source>
        <dbReference type="ARBA" id="ARBA00022842"/>
    </source>
</evidence>
<evidence type="ECO:0000256" key="12">
    <source>
        <dbReference type="ARBA" id="ARBA00048679"/>
    </source>
</evidence>
<dbReference type="PROSITE" id="PS00107">
    <property type="entry name" value="PROTEIN_KINASE_ATP"/>
    <property type="match status" value="1"/>
</dbReference>
<feature type="domain" description="Protein kinase" evidence="15">
    <location>
        <begin position="415"/>
        <end position="669"/>
    </location>
</feature>
<dbReference type="PANTHER" id="PTHR45832">
    <property type="entry name" value="SERINE/THREONINE-PROTEIN KINASE SAMKA-RELATED-RELATED"/>
    <property type="match status" value="1"/>
</dbReference>
<feature type="binding site" evidence="13">
    <location>
        <position position="449"/>
    </location>
    <ligand>
        <name>ATP</name>
        <dbReference type="ChEBI" id="CHEBI:30616"/>
    </ligand>
</feature>
<dbReference type="CDD" id="cd06614">
    <property type="entry name" value="STKc_PAK"/>
    <property type="match status" value="1"/>
</dbReference>
<dbReference type="Gene3D" id="3.90.810.10">
    <property type="entry name" value="CRIB domain"/>
    <property type="match status" value="1"/>
</dbReference>
<dbReference type="GO" id="GO:0046872">
    <property type="term" value="F:metal ion binding"/>
    <property type="evidence" value="ECO:0007669"/>
    <property type="project" value="UniProtKB-KW"/>
</dbReference>
<name>F2DFN4_HORVV</name>
<feature type="compositionally biased region" description="Pro residues" evidence="14">
    <location>
        <begin position="377"/>
        <end position="390"/>
    </location>
</feature>
<dbReference type="FunFam" id="1.10.510.10:FF:000768">
    <property type="entry name" value="Non-specific serine/threonine protein kinase"/>
    <property type="match status" value="1"/>
</dbReference>
<dbReference type="InterPro" id="IPR036936">
    <property type="entry name" value="CRIB_dom_sf"/>
</dbReference>
<keyword evidence="7 13" id="KW-0547">Nucleotide-binding</keyword>
<proteinExistence type="evidence at transcript level"/>
<dbReference type="Gene3D" id="1.10.510.10">
    <property type="entry name" value="Transferase(Phosphotransferase) domain 1"/>
    <property type="match status" value="1"/>
</dbReference>
<dbReference type="AlphaFoldDB" id="F2DFN4"/>
<keyword evidence="5" id="KW-0808">Transferase</keyword>
<evidence type="ECO:0000313" key="16">
    <source>
        <dbReference type="EMBL" id="BAJ93905.1"/>
    </source>
</evidence>
<dbReference type="Pfam" id="PF00069">
    <property type="entry name" value="Pkinase"/>
    <property type="match status" value="1"/>
</dbReference>
<dbReference type="PROSITE" id="PS50011">
    <property type="entry name" value="PROTEIN_KINASE_DOM"/>
    <property type="match status" value="1"/>
</dbReference>
<comment type="catalytic activity">
    <reaction evidence="12">
        <text>L-seryl-[protein] + ATP = O-phospho-L-seryl-[protein] + ADP + H(+)</text>
        <dbReference type="Rhea" id="RHEA:17989"/>
        <dbReference type="Rhea" id="RHEA-COMP:9863"/>
        <dbReference type="Rhea" id="RHEA-COMP:11604"/>
        <dbReference type="ChEBI" id="CHEBI:15378"/>
        <dbReference type="ChEBI" id="CHEBI:29999"/>
        <dbReference type="ChEBI" id="CHEBI:30616"/>
        <dbReference type="ChEBI" id="CHEBI:83421"/>
        <dbReference type="ChEBI" id="CHEBI:456216"/>
        <dbReference type="EC" id="2.7.11.1"/>
    </reaction>
</comment>
<evidence type="ECO:0000259" key="15">
    <source>
        <dbReference type="PROSITE" id="PS50011"/>
    </source>
</evidence>
<accession>F2DFN4</accession>
<feature type="compositionally biased region" description="Low complexity" evidence="14">
    <location>
        <begin position="234"/>
        <end position="249"/>
    </location>
</feature>
<dbReference type="InterPro" id="IPR008271">
    <property type="entry name" value="Ser/Thr_kinase_AS"/>
</dbReference>
<dbReference type="GO" id="GO:0005524">
    <property type="term" value="F:ATP binding"/>
    <property type="evidence" value="ECO:0007669"/>
    <property type="project" value="UniProtKB-UniRule"/>
</dbReference>
<dbReference type="InterPro" id="IPR017441">
    <property type="entry name" value="Protein_kinase_ATP_BS"/>
</dbReference>
<dbReference type="SMART" id="SM00220">
    <property type="entry name" value="S_TKc"/>
    <property type="match status" value="1"/>
</dbReference>
<evidence type="ECO:0000256" key="3">
    <source>
        <dbReference type="ARBA" id="ARBA00012513"/>
    </source>
</evidence>
<evidence type="ECO:0000256" key="6">
    <source>
        <dbReference type="ARBA" id="ARBA00022723"/>
    </source>
</evidence>
<reference evidence="16" key="1">
    <citation type="journal article" date="2011" name="Plant Physiol.">
        <title>Comprehensive sequence analysis of 24,783 barley full-length cDNAs derived from 12 clone libraries.</title>
        <authorList>
            <person name="Matsumoto T."/>
            <person name="Tanaka T."/>
            <person name="Sakai H."/>
            <person name="Amano N."/>
            <person name="Kanamori H."/>
            <person name="Kurita K."/>
            <person name="Kikuta A."/>
            <person name="Kamiya K."/>
            <person name="Yamamoto M."/>
            <person name="Ikawa H."/>
            <person name="Fujii N."/>
            <person name="Hori K."/>
            <person name="Itoh T."/>
            <person name="Sato K."/>
        </authorList>
    </citation>
    <scope>NUCLEOTIDE SEQUENCE</scope>
    <source>
        <tissue evidence="16">Shoot and root</tissue>
    </source>
</reference>
<dbReference type="Gene3D" id="3.30.200.20">
    <property type="entry name" value="Phosphorylase Kinase, domain 1"/>
    <property type="match status" value="1"/>
</dbReference>